<evidence type="ECO:0000256" key="1">
    <source>
        <dbReference type="ARBA" id="ARBA00023012"/>
    </source>
</evidence>
<name>A0ABY2UH29_9GAMM</name>
<feature type="transmembrane region" description="Helical" evidence="2">
    <location>
        <begin position="129"/>
        <end position="153"/>
    </location>
</feature>
<evidence type="ECO:0000313" key="5">
    <source>
        <dbReference type="Proteomes" id="UP000306791"/>
    </source>
</evidence>
<dbReference type="InterPro" id="IPR007492">
    <property type="entry name" value="LytTR_DNA-bd_dom"/>
</dbReference>
<feature type="transmembrane region" description="Helical" evidence="2">
    <location>
        <begin position="20"/>
        <end position="48"/>
    </location>
</feature>
<keyword evidence="2" id="KW-0472">Membrane</keyword>
<keyword evidence="1" id="KW-0902">Two-component regulatory system</keyword>
<dbReference type="RefSeq" id="WP_138235956.1">
    <property type="nucleotide sequence ID" value="NZ_CP185860.1"/>
</dbReference>
<dbReference type="PANTHER" id="PTHR37299">
    <property type="entry name" value="TRANSCRIPTIONAL REGULATOR-RELATED"/>
    <property type="match status" value="1"/>
</dbReference>
<proteinExistence type="predicted"/>
<evidence type="ECO:0000259" key="3">
    <source>
        <dbReference type="PROSITE" id="PS50930"/>
    </source>
</evidence>
<keyword evidence="2" id="KW-0812">Transmembrane</keyword>
<dbReference type="Gene3D" id="2.40.50.1020">
    <property type="entry name" value="LytTr DNA-binding domain"/>
    <property type="match status" value="1"/>
</dbReference>
<evidence type="ECO:0000256" key="2">
    <source>
        <dbReference type="SAM" id="Phobius"/>
    </source>
</evidence>
<comment type="caution">
    <text evidence="4">The sequence shown here is derived from an EMBL/GenBank/DDBJ whole genome shotgun (WGS) entry which is preliminary data.</text>
</comment>
<feature type="transmembrane region" description="Helical" evidence="2">
    <location>
        <begin position="103"/>
        <end position="123"/>
    </location>
</feature>
<evidence type="ECO:0000313" key="4">
    <source>
        <dbReference type="EMBL" id="TLM77049.1"/>
    </source>
</evidence>
<gene>
    <name evidence="4" type="ORF">FDY93_11905</name>
</gene>
<sequence>MFKQLSTFISRIASLHRHRLLSYGAGDVVAPMVAWGLYLIALTCYCLVYKQVLLSSPVNWAVAWDTLGWACREWGAWLILTPVALRFLRCYTHAGDKSVEPWLGVAVLLIVALLIRISLDLMAKTGDEIASLVILFPRYLVASLVVLLVWRFYLCPKAVRRTSTTPDANEATASEQCPESILVNKGSGLTLLPIKQIQWLSASGNYVEVHCEEASYLVRSTMQQLQRKLPADSFLRIHRSYIVNREAISQITARSSGGGEVLLNNGKTLALSKKFRRELQQFKLQ</sequence>
<keyword evidence="5" id="KW-1185">Reference proteome</keyword>
<dbReference type="Proteomes" id="UP000306791">
    <property type="component" value="Unassembled WGS sequence"/>
</dbReference>
<dbReference type="Pfam" id="PF04397">
    <property type="entry name" value="LytTR"/>
    <property type="match status" value="1"/>
</dbReference>
<dbReference type="InterPro" id="IPR046947">
    <property type="entry name" value="LytR-like"/>
</dbReference>
<dbReference type="PANTHER" id="PTHR37299:SF1">
    <property type="entry name" value="STAGE 0 SPORULATION PROTEIN A HOMOLOG"/>
    <property type="match status" value="1"/>
</dbReference>
<dbReference type="EMBL" id="VANI01000011">
    <property type="protein sequence ID" value="TLM77049.1"/>
    <property type="molecule type" value="Genomic_DNA"/>
</dbReference>
<reference evidence="4 5" key="1">
    <citation type="submission" date="2019-05" db="EMBL/GenBank/DDBJ databases">
        <title>Microbulbifer harenosus sp. nov., an alginate-degrading bacterium isolated from coastal sand.</title>
        <authorList>
            <person name="Huang H."/>
            <person name="Mo K."/>
            <person name="Bao S."/>
        </authorList>
    </citation>
    <scope>NUCLEOTIDE SEQUENCE [LARGE SCALE GENOMIC DNA]</scope>
    <source>
        <strain evidence="4 5">HB161719</strain>
    </source>
</reference>
<protein>
    <submittedName>
        <fullName evidence="4">LytTR family transcriptional regulator</fullName>
    </submittedName>
</protein>
<accession>A0ABY2UH29</accession>
<feature type="domain" description="HTH LytTR-type" evidence="3">
    <location>
        <begin position="181"/>
        <end position="285"/>
    </location>
</feature>
<keyword evidence="2" id="KW-1133">Transmembrane helix</keyword>
<dbReference type="SMART" id="SM00850">
    <property type="entry name" value="LytTR"/>
    <property type="match status" value="1"/>
</dbReference>
<organism evidence="4 5">
    <name type="scientific">Microbulbifer harenosus</name>
    <dbReference type="NCBI Taxonomy" id="2576840"/>
    <lineage>
        <taxon>Bacteria</taxon>
        <taxon>Pseudomonadati</taxon>
        <taxon>Pseudomonadota</taxon>
        <taxon>Gammaproteobacteria</taxon>
        <taxon>Cellvibrionales</taxon>
        <taxon>Microbulbiferaceae</taxon>
        <taxon>Microbulbifer</taxon>
    </lineage>
</organism>
<dbReference type="PROSITE" id="PS50930">
    <property type="entry name" value="HTH_LYTTR"/>
    <property type="match status" value="1"/>
</dbReference>